<dbReference type="GO" id="GO:0000155">
    <property type="term" value="F:phosphorelay sensor kinase activity"/>
    <property type="evidence" value="ECO:0007669"/>
    <property type="project" value="InterPro"/>
</dbReference>
<comment type="caution">
    <text evidence="9">The sequence shown here is derived from an EMBL/GenBank/DDBJ whole genome shotgun (WGS) entry which is preliminary data.</text>
</comment>
<dbReference type="Gene3D" id="3.30.450.20">
    <property type="entry name" value="PAS domain"/>
    <property type="match status" value="1"/>
</dbReference>
<feature type="domain" description="Histidine kinase" evidence="7">
    <location>
        <begin position="295"/>
        <end position="473"/>
    </location>
</feature>
<dbReference type="InterPro" id="IPR000014">
    <property type="entry name" value="PAS"/>
</dbReference>
<dbReference type="SUPFAM" id="SSF47384">
    <property type="entry name" value="Homodimeric domain of signal transducing histidine kinase"/>
    <property type="match status" value="1"/>
</dbReference>
<dbReference type="CDD" id="cd00130">
    <property type="entry name" value="PAS"/>
    <property type="match status" value="1"/>
</dbReference>
<keyword evidence="3" id="KW-0597">Phosphoprotein</keyword>
<dbReference type="PANTHER" id="PTHR43304:SF1">
    <property type="entry name" value="PAC DOMAIN-CONTAINING PROTEIN"/>
    <property type="match status" value="1"/>
</dbReference>
<sequence length="473" mass="52108">MIGAFVPSFAFGVGEVQTNIKARGEEQSAPGVAFVGGTAIAALDSVLPGKIGSTLVRQFGREAGEAVARKVLAKSGAEYVRRGATGAASGMAVEGLTEALQEGIEEVAAAIGTGTAAVLMIAIGSFCFFRIADPMVRRIEASEARQRAVRKKAEKALKRAHCELQLIFNASDPLCVIDKDNGVLRVNDPFCDLFQVGREEVLGKKCCEIWRSSKCHTRRCALNRILGGLERVDYELNQPRCDGSVVSCAVTAIPYRGPGGELLGIVKNFVDITRRKQAEEELKEKNNDLQTLFYVTSHDLREPLRTIRNFAELVADRYADRLDRKGQDFMHRIIRGAKRLDRLVADILTLSQAQRMVAPSEWVDAGEIVDDVLQRLETKILESHAAVFVADDLPRLFVDRIWATQAVYNLVANALKFVRDGEPPVIEIETYRPDRIAPVAGIVIRDCGPGILPEYRERIFELFQRAVGREGEG</sequence>
<evidence type="ECO:0000256" key="4">
    <source>
        <dbReference type="ARBA" id="ARBA00022679"/>
    </source>
</evidence>
<feature type="domain" description="PAC" evidence="8">
    <location>
        <begin position="230"/>
        <end position="284"/>
    </location>
</feature>
<gene>
    <name evidence="9" type="ORF">LCGC14_2502720</name>
</gene>
<dbReference type="Gene3D" id="3.30.565.10">
    <property type="entry name" value="Histidine kinase-like ATPase, C-terminal domain"/>
    <property type="match status" value="1"/>
</dbReference>
<dbReference type="Gene3D" id="1.10.287.130">
    <property type="match status" value="1"/>
</dbReference>
<evidence type="ECO:0000259" key="7">
    <source>
        <dbReference type="PROSITE" id="PS50109"/>
    </source>
</evidence>
<dbReference type="PANTHER" id="PTHR43304">
    <property type="entry name" value="PHYTOCHROME-LIKE PROTEIN CPH1"/>
    <property type="match status" value="1"/>
</dbReference>
<keyword evidence="4" id="KW-0808">Transferase</keyword>
<dbReference type="SUPFAM" id="SSF55874">
    <property type="entry name" value="ATPase domain of HSP90 chaperone/DNA topoisomerase II/histidine kinase"/>
    <property type="match status" value="1"/>
</dbReference>
<dbReference type="AlphaFoldDB" id="A0A0F9B280"/>
<comment type="catalytic activity">
    <reaction evidence="1">
        <text>ATP + protein L-histidine = ADP + protein N-phospho-L-histidine.</text>
        <dbReference type="EC" id="2.7.13.3"/>
    </reaction>
</comment>
<dbReference type="SMART" id="SM00388">
    <property type="entry name" value="HisKA"/>
    <property type="match status" value="1"/>
</dbReference>
<organism evidence="9">
    <name type="scientific">marine sediment metagenome</name>
    <dbReference type="NCBI Taxonomy" id="412755"/>
    <lineage>
        <taxon>unclassified sequences</taxon>
        <taxon>metagenomes</taxon>
        <taxon>ecological metagenomes</taxon>
    </lineage>
</organism>
<dbReference type="Pfam" id="PF08448">
    <property type="entry name" value="PAS_4"/>
    <property type="match status" value="1"/>
</dbReference>
<dbReference type="EC" id="2.7.13.3" evidence="2"/>
<dbReference type="EMBL" id="LAZR01039955">
    <property type="protein sequence ID" value="KKL15725.1"/>
    <property type="molecule type" value="Genomic_DNA"/>
</dbReference>
<keyword evidence="6" id="KW-0472">Membrane</keyword>
<evidence type="ECO:0000256" key="2">
    <source>
        <dbReference type="ARBA" id="ARBA00012438"/>
    </source>
</evidence>
<keyword evidence="6" id="KW-1133">Transmembrane helix</keyword>
<dbReference type="InterPro" id="IPR005467">
    <property type="entry name" value="His_kinase_dom"/>
</dbReference>
<feature type="non-terminal residue" evidence="9">
    <location>
        <position position="473"/>
    </location>
</feature>
<dbReference type="Pfam" id="PF00512">
    <property type="entry name" value="HisKA"/>
    <property type="match status" value="1"/>
</dbReference>
<evidence type="ECO:0000256" key="6">
    <source>
        <dbReference type="SAM" id="Phobius"/>
    </source>
</evidence>
<dbReference type="InterPro" id="IPR003661">
    <property type="entry name" value="HisK_dim/P_dom"/>
</dbReference>
<dbReference type="InterPro" id="IPR036097">
    <property type="entry name" value="HisK_dim/P_sf"/>
</dbReference>
<dbReference type="InterPro" id="IPR003594">
    <property type="entry name" value="HATPase_dom"/>
</dbReference>
<dbReference type="SUPFAM" id="SSF55785">
    <property type="entry name" value="PYP-like sensor domain (PAS domain)"/>
    <property type="match status" value="1"/>
</dbReference>
<name>A0A0F9B280_9ZZZZ</name>
<evidence type="ECO:0000313" key="9">
    <source>
        <dbReference type="EMBL" id="KKL15725.1"/>
    </source>
</evidence>
<dbReference type="InterPro" id="IPR036890">
    <property type="entry name" value="HATPase_C_sf"/>
</dbReference>
<evidence type="ECO:0000256" key="5">
    <source>
        <dbReference type="ARBA" id="ARBA00022777"/>
    </source>
</evidence>
<evidence type="ECO:0000256" key="3">
    <source>
        <dbReference type="ARBA" id="ARBA00022553"/>
    </source>
</evidence>
<feature type="transmembrane region" description="Helical" evidence="6">
    <location>
        <begin position="107"/>
        <end position="129"/>
    </location>
</feature>
<accession>A0A0F9B280</accession>
<keyword evidence="6" id="KW-0812">Transmembrane</keyword>
<evidence type="ECO:0000259" key="8">
    <source>
        <dbReference type="PROSITE" id="PS50113"/>
    </source>
</evidence>
<dbReference type="InterPro" id="IPR052162">
    <property type="entry name" value="Sensor_kinase/Photoreceptor"/>
</dbReference>
<keyword evidence="5" id="KW-0418">Kinase</keyword>
<proteinExistence type="predicted"/>
<dbReference type="PROSITE" id="PS50113">
    <property type="entry name" value="PAC"/>
    <property type="match status" value="1"/>
</dbReference>
<dbReference type="InterPro" id="IPR000700">
    <property type="entry name" value="PAS-assoc_C"/>
</dbReference>
<evidence type="ECO:0000256" key="1">
    <source>
        <dbReference type="ARBA" id="ARBA00000085"/>
    </source>
</evidence>
<protein>
    <recommendedName>
        <fullName evidence="2">histidine kinase</fullName>
        <ecNumber evidence="2">2.7.13.3</ecNumber>
    </recommendedName>
</protein>
<dbReference type="NCBIfam" id="TIGR00229">
    <property type="entry name" value="sensory_box"/>
    <property type="match status" value="1"/>
</dbReference>
<dbReference type="InterPro" id="IPR013656">
    <property type="entry name" value="PAS_4"/>
</dbReference>
<dbReference type="CDD" id="cd00082">
    <property type="entry name" value="HisKA"/>
    <property type="match status" value="1"/>
</dbReference>
<reference evidence="9" key="1">
    <citation type="journal article" date="2015" name="Nature">
        <title>Complex archaea that bridge the gap between prokaryotes and eukaryotes.</title>
        <authorList>
            <person name="Spang A."/>
            <person name="Saw J.H."/>
            <person name="Jorgensen S.L."/>
            <person name="Zaremba-Niedzwiedzka K."/>
            <person name="Martijn J."/>
            <person name="Lind A.E."/>
            <person name="van Eijk R."/>
            <person name="Schleper C."/>
            <person name="Guy L."/>
            <person name="Ettema T.J."/>
        </authorList>
    </citation>
    <scope>NUCLEOTIDE SEQUENCE</scope>
</reference>
<dbReference type="Pfam" id="PF02518">
    <property type="entry name" value="HATPase_c"/>
    <property type="match status" value="1"/>
</dbReference>
<dbReference type="InterPro" id="IPR035965">
    <property type="entry name" value="PAS-like_dom_sf"/>
</dbReference>
<dbReference type="PROSITE" id="PS50109">
    <property type="entry name" value="HIS_KIN"/>
    <property type="match status" value="1"/>
</dbReference>